<dbReference type="InterPro" id="IPR016181">
    <property type="entry name" value="Acyl_CoA_acyltransferase"/>
</dbReference>
<evidence type="ECO:0000313" key="4">
    <source>
        <dbReference type="EMBL" id="MBT0993531.1"/>
    </source>
</evidence>
<feature type="domain" description="N-acetyltransferase" evidence="3">
    <location>
        <begin position="12"/>
        <end position="170"/>
    </location>
</feature>
<evidence type="ECO:0000256" key="1">
    <source>
        <dbReference type="ARBA" id="ARBA00022679"/>
    </source>
</evidence>
<protein>
    <submittedName>
        <fullName evidence="4">GNAT family N-acetyltransferase</fullName>
        <ecNumber evidence="4">2.3.1.-</ecNumber>
    </submittedName>
</protein>
<dbReference type="InterPro" id="IPR000182">
    <property type="entry name" value="GNAT_dom"/>
</dbReference>
<dbReference type="Pfam" id="PF00583">
    <property type="entry name" value="Acetyltransf_1"/>
    <property type="match status" value="1"/>
</dbReference>
<dbReference type="PANTHER" id="PTHR43420">
    <property type="entry name" value="ACETYLTRANSFERASE"/>
    <property type="match status" value="1"/>
</dbReference>
<dbReference type="PANTHER" id="PTHR43420:SF47">
    <property type="entry name" value="N-ACETYLTRANSFERASE DOMAIN-CONTAINING PROTEIN"/>
    <property type="match status" value="1"/>
</dbReference>
<gene>
    <name evidence="4" type="ORF">KIN34_04430</name>
</gene>
<evidence type="ECO:0000313" key="5">
    <source>
        <dbReference type="Proteomes" id="UP000722125"/>
    </source>
</evidence>
<dbReference type="EMBL" id="JAHBOH010000001">
    <property type="protein sequence ID" value="MBT0993531.1"/>
    <property type="molecule type" value="Genomic_DNA"/>
</dbReference>
<dbReference type="Gene3D" id="3.40.630.30">
    <property type="match status" value="1"/>
</dbReference>
<accession>A0ABS5TWQ2</accession>
<dbReference type="PROSITE" id="PS51186">
    <property type="entry name" value="GNAT"/>
    <property type="match status" value="1"/>
</dbReference>
<dbReference type="EC" id="2.3.1.-" evidence="4"/>
<organism evidence="4 5">
    <name type="scientific">Cellulomonas fulva</name>
    <dbReference type="NCBI Taxonomy" id="2835530"/>
    <lineage>
        <taxon>Bacteria</taxon>
        <taxon>Bacillati</taxon>
        <taxon>Actinomycetota</taxon>
        <taxon>Actinomycetes</taxon>
        <taxon>Micrococcales</taxon>
        <taxon>Cellulomonadaceae</taxon>
        <taxon>Cellulomonas</taxon>
    </lineage>
</organism>
<keyword evidence="5" id="KW-1185">Reference proteome</keyword>
<reference evidence="4 5" key="1">
    <citation type="submission" date="2021-05" db="EMBL/GenBank/DDBJ databases">
        <title>Description of Cellulomonas sp. DKR-3 sp. nov.</title>
        <authorList>
            <person name="Dahal R.H."/>
            <person name="Chaudhary D.K."/>
        </authorList>
    </citation>
    <scope>NUCLEOTIDE SEQUENCE [LARGE SCALE GENOMIC DNA]</scope>
    <source>
        <strain evidence="4 5">DKR-3</strain>
    </source>
</reference>
<keyword evidence="2 4" id="KW-0012">Acyltransferase</keyword>
<dbReference type="SUPFAM" id="SSF55729">
    <property type="entry name" value="Acyl-CoA N-acyltransferases (Nat)"/>
    <property type="match status" value="1"/>
</dbReference>
<dbReference type="RefSeq" id="WP_214347230.1">
    <property type="nucleotide sequence ID" value="NZ_JAHBOH010000001.1"/>
</dbReference>
<name>A0ABS5TWQ2_9CELL</name>
<comment type="caution">
    <text evidence="4">The sequence shown here is derived from an EMBL/GenBank/DDBJ whole genome shotgun (WGS) entry which is preliminary data.</text>
</comment>
<sequence length="180" mass="19111">MTSAPLDPAGLDRVHAAGLDDVPAVQAFGEQHVPPHYTPLVGAEAAAEQVRRWWGREYLTRAAAAGQLVLASSDGSLVGVAQSGARDGDAVVYKLYVHPGWRGRGVGRLLLGALVDRLPPGADRLWVEHVAANERAGAFYEREGFVVDRVDAGATGDPARAQVWRVRPVAAPAPRTGRPD</sequence>
<dbReference type="GO" id="GO:0016746">
    <property type="term" value="F:acyltransferase activity"/>
    <property type="evidence" value="ECO:0007669"/>
    <property type="project" value="UniProtKB-KW"/>
</dbReference>
<keyword evidence="1 4" id="KW-0808">Transferase</keyword>
<dbReference type="CDD" id="cd04301">
    <property type="entry name" value="NAT_SF"/>
    <property type="match status" value="1"/>
</dbReference>
<evidence type="ECO:0000259" key="3">
    <source>
        <dbReference type="PROSITE" id="PS51186"/>
    </source>
</evidence>
<dbReference type="Proteomes" id="UP000722125">
    <property type="component" value="Unassembled WGS sequence"/>
</dbReference>
<dbReference type="InterPro" id="IPR050680">
    <property type="entry name" value="YpeA/RimI_acetyltransf"/>
</dbReference>
<evidence type="ECO:0000256" key="2">
    <source>
        <dbReference type="ARBA" id="ARBA00023315"/>
    </source>
</evidence>
<proteinExistence type="predicted"/>